<accession>X1KEQ3</accession>
<feature type="non-terminal residue" evidence="1">
    <location>
        <position position="52"/>
    </location>
</feature>
<protein>
    <submittedName>
        <fullName evidence="1">Uncharacterized protein</fullName>
    </submittedName>
</protein>
<reference evidence="1" key="1">
    <citation type="journal article" date="2014" name="Front. Microbiol.">
        <title>High frequency of phylogenetically diverse reductive dehalogenase-homologous genes in deep subseafloor sedimentary metagenomes.</title>
        <authorList>
            <person name="Kawai M."/>
            <person name="Futagami T."/>
            <person name="Toyoda A."/>
            <person name="Takaki Y."/>
            <person name="Nishi S."/>
            <person name="Hori S."/>
            <person name="Arai W."/>
            <person name="Tsubouchi T."/>
            <person name="Morono Y."/>
            <person name="Uchiyama I."/>
            <person name="Ito T."/>
            <person name="Fujiyama A."/>
            <person name="Inagaki F."/>
            <person name="Takami H."/>
        </authorList>
    </citation>
    <scope>NUCLEOTIDE SEQUENCE</scope>
    <source>
        <strain evidence="1">Expedition CK06-06</strain>
    </source>
</reference>
<dbReference type="Gene3D" id="3.10.520.10">
    <property type="entry name" value="ApbE-like domains"/>
    <property type="match status" value="1"/>
</dbReference>
<dbReference type="AlphaFoldDB" id="X1KEQ3"/>
<dbReference type="SUPFAM" id="SSF143631">
    <property type="entry name" value="ApbE-like"/>
    <property type="match status" value="1"/>
</dbReference>
<sequence>MGTVFEVTIYTADKYIAEKAFNDVSQEINRLDYLMSNYKKESVLSQLNKNAS</sequence>
<name>X1KEQ3_9ZZZZ</name>
<dbReference type="EMBL" id="BARV01008588">
    <property type="protein sequence ID" value="GAI05507.1"/>
    <property type="molecule type" value="Genomic_DNA"/>
</dbReference>
<organism evidence="1">
    <name type="scientific">marine sediment metagenome</name>
    <dbReference type="NCBI Taxonomy" id="412755"/>
    <lineage>
        <taxon>unclassified sequences</taxon>
        <taxon>metagenomes</taxon>
        <taxon>ecological metagenomes</taxon>
    </lineage>
</organism>
<comment type="caution">
    <text evidence="1">The sequence shown here is derived from an EMBL/GenBank/DDBJ whole genome shotgun (WGS) entry which is preliminary data.</text>
</comment>
<dbReference type="InterPro" id="IPR024932">
    <property type="entry name" value="ApbE"/>
</dbReference>
<evidence type="ECO:0000313" key="1">
    <source>
        <dbReference type="EMBL" id="GAI05507.1"/>
    </source>
</evidence>
<proteinExistence type="predicted"/>
<gene>
    <name evidence="1" type="ORF">S06H3_17215</name>
</gene>
<dbReference type="Pfam" id="PF02424">
    <property type="entry name" value="ApbE"/>
    <property type="match status" value="1"/>
</dbReference>
<dbReference type="InterPro" id="IPR003374">
    <property type="entry name" value="ApbE-like_sf"/>
</dbReference>